<dbReference type="Proteomes" id="UP000186216">
    <property type="component" value="Unassembled WGS sequence"/>
</dbReference>
<organism evidence="1 2">
    <name type="scientific">Paracoccus saliphilus</name>
    <dbReference type="NCBI Taxonomy" id="405559"/>
    <lineage>
        <taxon>Bacteria</taxon>
        <taxon>Pseudomonadati</taxon>
        <taxon>Pseudomonadota</taxon>
        <taxon>Alphaproteobacteria</taxon>
        <taxon>Rhodobacterales</taxon>
        <taxon>Paracoccaceae</taxon>
        <taxon>Paracoccus</taxon>
    </lineage>
</organism>
<name>A0AA45W664_9RHOB</name>
<dbReference type="AlphaFoldDB" id="A0AA45W664"/>
<gene>
    <name evidence="1" type="ORF">SAMN05421772_111136</name>
</gene>
<protein>
    <submittedName>
        <fullName evidence="1">Uncharacterized protein</fullName>
    </submittedName>
</protein>
<reference evidence="1 2" key="1">
    <citation type="submission" date="2017-01" db="EMBL/GenBank/DDBJ databases">
        <authorList>
            <person name="Varghese N."/>
            <person name="Submissions S."/>
        </authorList>
    </citation>
    <scope>NUCLEOTIDE SEQUENCE [LARGE SCALE GENOMIC DNA]</scope>
    <source>
        <strain evidence="1 2">DSM 18447</strain>
    </source>
</reference>
<evidence type="ECO:0000313" key="2">
    <source>
        <dbReference type="Proteomes" id="UP000186216"/>
    </source>
</evidence>
<evidence type="ECO:0000313" key="1">
    <source>
        <dbReference type="EMBL" id="SIS99462.1"/>
    </source>
</evidence>
<dbReference type="EMBL" id="FTOU01000011">
    <property type="protein sequence ID" value="SIS99462.1"/>
    <property type="molecule type" value="Genomic_DNA"/>
</dbReference>
<sequence length="51" mass="5790">MAMDLHRIAAVLPLKSVRNTLLPELRARPNKTMCAYIQEREKKHAMVIGSS</sequence>
<proteinExistence type="predicted"/>
<comment type="caution">
    <text evidence="1">The sequence shown here is derived from an EMBL/GenBank/DDBJ whole genome shotgun (WGS) entry which is preliminary data.</text>
</comment>
<accession>A0AA45W664</accession>